<dbReference type="eggNOG" id="ENOG502QRXT">
    <property type="taxonomic scope" value="Eukaryota"/>
</dbReference>
<dbReference type="RefSeq" id="XP_009016386.1">
    <property type="nucleotide sequence ID" value="XM_009018138.1"/>
</dbReference>
<dbReference type="InterPro" id="IPR011989">
    <property type="entry name" value="ARM-like"/>
</dbReference>
<dbReference type="KEGG" id="hro:HELRODRAFT_111152"/>
<sequence length="839" mass="95386">MSSRVFEFNKTVQRHLNCLAEDNRNVRKKALEEIKDRLYVGQDSSLGDQLSSGELQLILSENSFISPILRVFNDPIEKCREIAISIVVQGLETMPEPEELLQYIFPIMIKRLAQSEVVENSEEIRLRLVKMLILVIHSCKKNVAPYTGDIIKILEQTIIDTYPEVKKASCECVSSLAETVSSQFYSHSEPLIKPLSITITHQHSKIRVAVIKALGSTVIQNSNNKLVNDVISHLAQRLFDPVAVVRLEVIKVVGDWLLNLVDRYSFHHKLIPLLLSGMTDDVLEIREEADCLWSDVGKKYELENENELKDKMDFVKPQPDHFPPNIIRPNLGCRQLVYLHYSKILPAIIGDIGDWVAPTRIKASQLLYTLLINEEDNVTQHLDKTLETLYKGCMDENGLVVEYIMKCSELIGYYVPAHVWCKVVIQNIMLLQSSGSVLILAHVIRGSSSLQLGNHLAEIVKTLLERGICQVADHKMQTSLLMCVHSMLHTVPDRCQSIGYELLFLLLNLLALHRSQQLAAQVEGCIDVLYKIEGMCARDELMTKHARTFIEQMIPLSRDWTQHSPELLLFETFINSAGRSSIKSDMDGVLVIFKNNLEPSKNHMVRHRQNKSYTLISTLSIQQTTSKQSRGRLVDVVEKMVLPNCAWSVGRTSEVIRSSAVLCLWIILSSEIVDRDLLQEFTNKNLISQLKSLLEDDSKATRLTTCNLLTRLFNIATVEVPEDNILYNMYPDLLKRLDDSNDEVRIAAADTFASYMSCLLPSYNVPLYGAHLEEIYKGLLVHLDDHNVDVQTAIYNTLQKSCTLDPDRLLKLAADVRYKHRNSYLCEQLINHIHSIAKP</sequence>
<dbReference type="Pfam" id="PF25757">
    <property type="entry name" value="TPR_DNAAF5"/>
    <property type="match status" value="1"/>
</dbReference>
<dbReference type="GO" id="GO:0045505">
    <property type="term" value="F:dynein intermediate chain binding"/>
    <property type="evidence" value="ECO:0000318"/>
    <property type="project" value="GO_Central"/>
</dbReference>
<dbReference type="InParanoid" id="T1EF88"/>
<dbReference type="GO" id="GO:0036159">
    <property type="term" value="P:inner dynein arm assembly"/>
    <property type="evidence" value="ECO:0000318"/>
    <property type="project" value="GO_Central"/>
</dbReference>
<reference evidence="5" key="1">
    <citation type="submission" date="2012-12" db="EMBL/GenBank/DDBJ databases">
        <authorList>
            <person name="Hellsten U."/>
            <person name="Grimwood J."/>
            <person name="Chapman J.A."/>
            <person name="Shapiro H."/>
            <person name="Aerts A."/>
            <person name="Otillar R.P."/>
            <person name="Terry A.Y."/>
            <person name="Boore J.L."/>
            <person name="Simakov O."/>
            <person name="Marletaz F."/>
            <person name="Cho S.-J."/>
            <person name="Edsinger-Gonzales E."/>
            <person name="Havlak P."/>
            <person name="Kuo D.-H."/>
            <person name="Larsson T."/>
            <person name="Lv J."/>
            <person name="Arendt D."/>
            <person name="Savage R."/>
            <person name="Osoegawa K."/>
            <person name="de Jong P."/>
            <person name="Lindberg D.R."/>
            <person name="Seaver E.C."/>
            <person name="Weisblat D.A."/>
            <person name="Putnam N.H."/>
            <person name="Grigoriev I.V."/>
            <person name="Rokhsar D.S."/>
        </authorList>
    </citation>
    <scope>NUCLEOTIDE SEQUENCE</scope>
</reference>
<name>T1EF88_HELRO</name>
<dbReference type="InterPro" id="IPR016024">
    <property type="entry name" value="ARM-type_fold"/>
</dbReference>
<reference evidence="4" key="3">
    <citation type="submission" date="2015-06" db="UniProtKB">
        <authorList>
            <consortium name="EnsemblMetazoa"/>
        </authorList>
    </citation>
    <scope>IDENTIFICATION</scope>
</reference>
<dbReference type="PANTHER" id="PTHR16216">
    <property type="entry name" value="DYNEIN ASSEMBLY FACTOR 5, AXONEMAL"/>
    <property type="match status" value="1"/>
</dbReference>
<dbReference type="EMBL" id="AMQM01003870">
    <property type="status" value="NOT_ANNOTATED_CDS"/>
    <property type="molecule type" value="Genomic_DNA"/>
</dbReference>
<dbReference type="GO" id="GO:0036158">
    <property type="term" value="P:outer dynein arm assembly"/>
    <property type="evidence" value="ECO:0000318"/>
    <property type="project" value="GO_Central"/>
</dbReference>
<dbReference type="Gene3D" id="1.25.10.10">
    <property type="entry name" value="Leucine-rich Repeat Variant"/>
    <property type="match status" value="2"/>
</dbReference>
<organism evidence="4 5">
    <name type="scientific">Helobdella robusta</name>
    <name type="common">Californian leech</name>
    <dbReference type="NCBI Taxonomy" id="6412"/>
    <lineage>
        <taxon>Eukaryota</taxon>
        <taxon>Metazoa</taxon>
        <taxon>Spiralia</taxon>
        <taxon>Lophotrochozoa</taxon>
        <taxon>Annelida</taxon>
        <taxon>Clitellata</taxon>
        <taxon>Hirudinea</taxon>
        <taxon>Rhynchobdellida</taxon>
        <taxon>Glossiphoniidae</taxon>
        <taxon>Helobdella</taxon>
    </lineage>
</organism>
<dbReference type="InterPro" id="IPR052623">
    <property type="entry name" value="DAAF5"/>
</dbReference>
<dbReference type="Pfam" id="PF24573">
    <property type="entry name" value="HEAT_DAAF5"/>
    <property type="match status" value="1"/>
</dbReference>
<dbReference type="OMA" id="AFQGPWA"/>
<feature type="domain" description="Dynein axonemal assembly factor 5 HEAT-repeat" evidence="1">
    <location>
        <begin position="320"/>
        <end position="512"/>
    </location>
</feature>
<dbReference type="GO" id="GO:0003341">
    <property type="term" value="P:cilium movement"/>
    <property type="evidence" value="ECO:0000318"/>
    <property type="project" value="GO_Central"/>
</dbReference>
<dbReference type="STRING" id="6412.T1EF88"/>
<dbReference type="HOGENOM" id="CLU_010823_1_0_1"/>
<dbReference type="AlphaFoldDB" id="T1EF88"/>
<dbReference type="EMBL" id="KB096325">
    <property type="protein sequence ID" value="ESO05753.1"/>
    <property type="molecule type" value="Genomic_DNA"/>
</dbReference>
<dbReference type="CTD" id="20195240"/>
<evidence type="ECO:0000313" key="4">
    <source>
        <dbReference type="EnsemblMetazoa" id="HelroP111152"/>
    </source>
</evidence>
<evidence type="ECO:0008006" key="6">
    <source>
        <dbReference type="Google" id="ProtNLM"/>
    </source>
</evidence>
<keyword evidence="5" id="KW-1185">Reference proteome</keyword>
<dbReference type="Proteomes" id="UP000015101">
    <property type="component" value="Unassembled WGS sequence"/>
</dbReference>
<accession>T1EF88</accession>
<dbReference type="GO" id="GO:0005737">
    <property type="term" value="C:cytoplasm"/>
    <property type="evidence" value="ECO:0000318"/>
    <property type="project" value="GO_Central"/>
</dbReference>
<evidence type="ECO:0000259" key="2">
    <source>
        <dbReference type="Pfam" id="PF25757"/>
    </source>
</evidence>
<evidence type="ECO:0000313" key="3">
    <source>
        <dbReference type="EMBL" id="ESO05753.1"/>
    </source>
</evidence>
<evidence type="ECO:0000313" key="5">
    <source>
        <dbReference type="Proteomes" id="UP000015101"/>
    </source>
</evidence>
<protein>
    <recommendedName>
        <fullName evidence="6">TOG domain-containing protein</fullName>
    </recommendedName>
</protein>
<reference evidence="3 5" key="2">
    <citation type="journal article" date="2013" name="Nature">
        <title>Insights into bilaterian evolution from three spiralian genomes.</title>
        <authorList>
            <person name="Simakov O."/>
            <person name="Marletaz F."/>
            <person name="Cho S.J."/>
            <person name="Edsinger-Gonzales E."/>
            <person name="Havlak P."/>
            <person name="Hellsten U."/>
            <person name="Kuo D.H."/>
            <person name="Larsson T."/>
            <person name="Lv J."/>
            <person name="Arendt D."/>
            <person name="Savage R."/>
            <person name="Osoegawa K."/>
            <person name="de Jong P."/>
            <person name="Grimwood J."/>
            <person name="Chapman J.A."/>
            <person name="Shapiro H."/>
            <person name="Aerts A."/>
            <person name="Otillar R.P."/>
            <person name="Terry A.Y."/>
            <person name="Boore J.L."/>
            <person name="Grigoriev I.V."/>
            <person name="Lindberg D.R."/>
            <person name="Seaver E.C."/>
            <person name="Weisblat D.A."/>
            <person name="Putnam N.H."/>
            <person name="Rokhsar D.S."/>
        </authorList>
    </citation>
    <scope>NUCLEOTIDE SEQUENCE</scope>
</reference>
<dbReference type="PANTHER" id="PTHR16216:SF2">
    <property type="entry name" value="DYNEIN AXONEMAL ASSEMBLY FACTOR 5"/>
    <property type="match status" value="1"/>
</dbReference>
<evidence type="ECO:0000259" key="1">
    <source>
        <dbReference type="Pfam" id="PF24573"/>
    </source>
</evidence>
<feature type="domain" description="Dynein axonemal assembly factor 5 TPR repeats" evidence="2">
    <location>
        <begin position="18"/>
        <end position="311"/>
    </location>
</feature>
<dbReference type="FunCoup" id="T1EF88">
    <property type="interactions" value="482"/>
</dbReference>
<dbReference type="GeneID" id="20195240"/>
<dbReference type="SUPFAM" id="SSF48371">
    <property type="entry name" value="ARM repeat"/>
    <property type="match status" value="1"/>
</dbReference>
<dbReference type="InterPro" id="IPR056497">
    <property type="entry name" value="HEAT_DAAF5"/>
</dbReference>
<dbReference type="InterPro" id="IPR057978">
    <property type="entry name" value="TPR_DAAF5"/>
</dbReference>
<dbReference type="EnsemblMetazoa" id="HelroT111152">
    <property type="protein sequence ID" value="HelroP111152"/>
    <property type="gene ID" value="HelroG111152"/>
</dbReference>
<gene>
    <name evidence="4" type="primary">20195240</name>
    <name evidence="3" type="ORF">HELRODRAFT_111152</name>
</gene>
<dbReference type="OrthoDB" id="413572at2759"/>
<proteinExistence type="predicted"/>